<keyword evidence="5 9" id="KW-0378">Hydrolase</keyword>
<dbReference type="EMBL" id="JACHVA010000040">
    <property type="protein sequence ID" value="MBC2600885.1"/>
    <property type="molecule type" value="Genomic_DNA"/>
</dbReference>
<name>A0A7X1AXZ1_9BACT</name>
<comment type="catalytic activity">
    <reaction evidence="1">
        <text>GDP-alpha-D-mannose + H2O = alpha-D-mannose 1-phosphate + GMP + 2 H(+)</text>
        <dbReference type="Rhea" id="RHEA:27978"/>
        <dbReference type="ChEBI" id="CHEBI:15377"/>
        <dbReference type="ChEBI" id="CHEBI:15378"/>
        <dbReference type="ChEBI" id="CHEBI:57527"/>
        <dbReference type="ChEBI" id="CHEBI:58115"/>
        <dbReference type="ChEBI" id="CHEBI:58409"/>
    </reaction>
</comment>
<dbReference type="Proteomes" id="UP000525652">
    <property type="component" value="Unassembled WGS sequence"/>
</dbReference>
<dbReference type="InterPro" id="IPR015797">
    <property type="entry name" value="NUDIX_hydrolase-like_dom_sf"/>
</dbReference>
<evidence type="ECO:0000256" key="3">
    <source>
        <dbReference type="ARBA" id="ARBA00007275"/>
    </source>
</evidence>
<reference evidence="9 10" key="1">
    <citation type="submission" date="2020-07" db="EMBL/GenBank/DDBJ databases">
        <authorList>
            <person name="Feng X."/>
        </authorList>
    </citation>
    <scope>NUCLEOTIDE SEQUENCE [LARGE SCALE GENOMIC DNA]</scope>
    <source>
        <strain evidence="9 10">JCM14086</strain>
    </source>
</reference>
<dbReference type="PANTHER" id="PTHR11839">
    <property type="entry name" value="UDP/ADP-SUGAR PYROPHOSPHATASE"/>
    <property type="match status" value="1"/>
</dbReference>
<dbReference type="SUPFAM" id="SSF55811">
    <property type="entry name" value="Nudix"/>
    <property type="match status" value="1"/>
</dbReference>
<evidence type="ECO:0000313" key="9">
    <source>
        <dbReference type="EMBL" id="MBC2600885.1"/>
    </source>
</evidence>
<dbReference type="GO" id="GO:0016787">
    <property type="term" value="F:hydrolase activity"/>
    <property type="evidence" value="ECO:0007669"/>
    <property type="project" value="UniProtKB-KW"/>
</dbReference>
<feature type="domain" description="Nudix hydrolase" evidence="8">
    <location>
        <begin position="46"/>
        <end position="175"/>
    </location>
</feature>
<dbReference type="PANTHER" id="PTHR11839:SF18">
    <property type="entry name" value="NUDIX HYDROLASE DOMAIN-CONTAINING PROTEIN"/>
    <property type="match status" value="1"/>
</dbReference>
<dbReference type="Pfam" id="PF00293">
    <property type="entry name" value="NUDIX"/>
    <property type="match status" value="1"/>
</dbReference>
<comment type="cofactor">
    <cofactor evidence="2">
        <name>Mg(2+)</name>
        <dbReference type="ChEBI" id="CHEBI:18420"/>
    </cofactor>
</comment>
<dbReference type="GO" id="GO:0006753">
    <property type="term" value="P:nucleoside phosphate metabolic process"/>
    <property type="evidence" value="ECO:0007669"/>
    <property type="project" value="TreeGrafter"/>
</dbReference>
<evidence type="ECO:0000256" key="7">
    <source>
        <dbReference type="ARBA" id="ARBA00032272"/>
    </source>
</evidence>
<dbReference type="InterPro" id="IPR000086">
    <property type="entry name" value="NUDIX_hydrolase_dom"/>
</dbReference>
<keyword evidence="10" id="KW-1185">Reference proteome</keyword>
<proteinExistence type="inferred from homology"/>
<organism evidence="9 10">
    <name type="scientific">Puniceicoccus vermicola</name>
    <dbReference type="NCBI Taxonomy" id="388746"/>
    <lineage>
        <taxon>Bacteria</taxon>
        <taxon>Pseudomonadati</taxon>
        <taxon>Verrucomicrobiota</taxon>
        <taxon>Opitutia</taxon>
        <taxon>Puniceicoccales</taxon>
        <taxon>Puniceicoccaceae</taxon>
        <taxon>Puniceicoccus</taxon>
    </lineage>
</organism>
<evidence type="ECO:0000313" key="10">
    <source>
        <dbReference type="Proteomes" id="UP000525652"/>
    </source>
</evidence>
<evidence type="ECO:0000256" key="1">
    <source>
        <dbReference type="ARBA" id="ARBA00000847"/>
    </source>
</evidence>
<comment type="caution">
    <text evidence="9">The sequence shown here is derived from an EMBL/GenBank/DDBJ whole genome shotgun (WGS) entry which is preliminary data.</text>
</comment>
<comment type="similarity">
    <text evidence="3">Belongs to the Nudix hydrolase family. NudK subfamily.</text>
</comment>
<dbReference type="PROSITE" id="PS51462">
    <property type="entry name" value="NUDIX"/>
    <property type="match status" value="1"/>
</dbReference>
<dbReference type="GO" id="GO:0019693">
    <property type="term" value="P:ribose phosphate metabolic process"/>
    <property type="evidence" value="ECO:0007669"/>
    <property type="project" value="TreeGrafter"/>
</dbReference>
<accession>A0A7X1AXZ1</accession>
<dbReference type="Gene3D" id="3.90.79.10">
    <property type="entry name" value="Nucleoside Triphosphate Pyrophosphohydrolase"/>
    <property type="match status" value="1"/>
</dbReference>
<evidence type="ECO:0000256" key="5">
    <source>
        <dbReference type="ARBA" id="ARBA00022801"/>
    </source>
</evidence>
<dbReference type="AlphaFoldDB" id="A0A7X1AXZ1"/>
<dbReference type="CDD" id="cd03424">
    <property type="entry name" value="NUDIX_ADPRase_Nudt5_UGPPase_Nudt14"/>
    <property type="match status" value="1"/>
</dbReference>
<evidence type="ECO:0000259" key="8">
    <source>
        <dbReference type="PROSITE" id="PS51462"/>
    </source>
</evidence>
<evidence type="ECO:0000256" key="4">
    <source>
        <dbReference type="ARBA" id="ARBA00016377"/>
    </source>
</evidence>
<evidence type="ECO:0000256" key="6">
    <source>
        <dbReference type="ARBA" id="ARBA00032162"/>
    </source>
</evidence>
<sequence>METGKIPSAWKVEEVQEVADCRVFRVITQKSRREDDGRVSDWYVVDTNDFVNVVAITLDDELVMVRQFRHGSEEFSLELPGGMVDDGENPLDAGVRELREETGFAGGTAKIFADCHPNPAIMNNRCHYVLVPQAKLVDEVDWDEHEEMEVILLPMKDVREACRRGEITHSLTLAALMRYSLLEG</sequence>
<gene>
    <name evidence="9" type="ORF">H5P30_03730</name>
</gene>
<evidence type="ECO:0000256" key="2">
    <source>
        <dbReference type="ARBA" id="ARBA00001946"/>
    </source>
</evidence>
<protein>
    <recommendedName>
        <fullName evidence="4">GDP-mannose pyrophosphatase</fullName>
    </recommendedName>
    <alternativeName>
        <fullName evidence="6">GDP-mannose hydrolase</fullName>
    </alternativeName>
    <alternativeName>
        <fullName evidence="7">GDPMK</fullName>
    </alternativeName>
</protein>
<dbReference type="RefSeq" id="WP_185691620.1">
    <property type="nucleotide sequence ID" value="NZ_JACHVA010000040.1"/>
</dbReference>